<dbReference type="AlphaFoldDB" id="A0A0J9SAR8"/>
<evidence type="ECO:0008006" key="4">
    <source>
        <dbReference type="Google" id="ProtNLM"/>
    </source>
</evidence>
<dbReference type="Proteomes" id="UP000053562">
    <property type="component" value="Unassembled WGS sequence"/>
</dbReference>
<dbReference type="OrthoDB" id="10528579at2759"/>
<gene>
    <name evidence="2" type="ORF">PVIIG_01825</name>
</gene>
<dbReference type="EMBL" id="KQ234304">
    <property type="protein sequence ID" value="KMZ80045.1"/>
    <property type="molecule type" value="Genomic_DNA"/>
</dbReference>
<feature type="region of interest" description="Disordered" evidence="1">
    <location>
        <begin position="289"/>
        <end position="327"/>
    </location>
</feature>
<protein>
    <recommendedName>
        <fullName evidence="4">VIR protein</fullName>
    </recommendedName>
</protein>
<accession>A0A0J9SAR8</accession>
<evidence type="ECO:0000313" key="3">
    <source>
        <dbReference type="Proteomes" id="UP000053562"/>
    </source>
</evidence>
<evidence type="ECO:0000313" key="2">
    <source>
        <dbReference type="EMBL" id="KMZ80045.1"/>
    </source>
</evidence>
<feature type="region of interest" description="Disordered" evidence="1">
    <location>
        <begin position="254"/>
        <end position="277"/>
    </location>
</feature>
<proteinExistence type="predicted"/>
<feature type="compositionally biased region" description="Polar residues" evidence="1">
    <location>
        <begin position="289"/>
        <end position="324"/>
    </location>
</feature>
<sequence length="351" mass="40367">MAHVQFQSSNVCTRSNFGTCDDVFDKVTNHVFEKAYELNEETNAESFISECKALGSYLNDNKSDCNQCYGRIYHGRTNIDAAVKIYLDKVTKFGGCPHPFKSEDAERIKLISDIEKFCEEKKGHIKEIKQLKGKCDAKKECSNSEPYKTKCSTYLEWLDERKTYFLGKKEQITHLKKKRNPQIKLPLNCDVTDTATFENKEDICHEIKSEESEFGEIFLDGYAVDDIFDENIRLITLLPSSTGDLKYITVPNSFNNESDQTDNPLQSGNSINSETPRYERYYKIPEPTLTGSPIPQTFRKTLPTQKTLPPQKQLPYQENLTPEESPSLGLFYNKHELFLPLPEFRSSTSYK</sequence>
<name>A0A0J9SAR8_PLAVI</name>
<evidence type="ECO:0000256" key="1">
    <source>
        <dbReference type="SAM" id="MobiDB-lite"/>
    </source>
</evidence>
<feature type="compositionally biased region" description="Polar residues" evidence="1">
    <location>
        <begin position="254"/>
        <end position="275"/>
    </location>
</feature>
<reference evidence="2 3" key="1">
    <citation type="submission" date="2011-08" db="EMBL/GenBank/DDBJ databases">
        <title>The Genome Sequence of Plasmodium vivax India VII.</title>
        <authorList>
            <consortium name="The Broad Institute Genome Sequencing Platform"/>
            <consortium name="The Broad Institute Genome Sequencing Center for Infectious Disease"/>
            <person name="Neafsey D."/>
            <person name="Carlton J."/>
            <person name="Barnwell J."/>
            <person name="Collins W."/>
            <person name="Escalante A."/>
            <person name="Mullikin J."/>
            <person name="Saul A."/>
            <person name="Guigo R."/>
            <person name="Camara F."/>
            <person name="Young S.K."/>
            <person name="Zeng Q."/>
            <person name="Gargeya S."/>
            <person name="Fitzgerald M."/>
            <person name="Haas B."/>
            <person name="Abouelleil A."/>
            <person name="Alvarado L."/>
            <person name="Arachchi H.M."/>
            <person name="Berlin A."/>
            <person name="Brown A."/>
            <person name="Chapman S.B."/>
            <person name="Chen Z."/>
            <person name="Dunbar C."/>
            <person name="Freedman E."/>
            <person name="Gearin G."/>
            <person name="Gellesch M."/>
            <person name="Goldberg J."/>
            <person name="Griggs A."/>
            <person name="Gujja S."/>
            <person name="Heiman D."/>
            <person name="Howarth C."/>
            <person name="Larson L."/>
            <person name="Lui A."/>
            <person name="MacDonald P.J.P."/>
            <person name="Montmayeur A."/>
            <person name="Murphy C."/>
            <person name="Neiman D."/>
            <person name="Pearson M."/>
            <person name="Priest M."/>
            <person name="Roberts A."/>
            <person name="Saif S."/>
            <person name="Shea T."/>
            <person name="Shenoy N."/>
            <person name="Sisk P."/>
            <person name="Stolte C."/>
            <person name="Sykes S."/>
            <person name="Wortman J."/>
            <person name="Nusbaum C."/>
            <person name="Birren B."/>
        </authorList>
    </citation>
    <scope>NUCLEOTIDE SEQUENCE [LARGE SCALE GENOMIC DNA]</scope>
    <source>
        <strain evidence="2 3">India VII</strain>
    </source>
</reference>
<organism evidence="2 3">
    <name type="scientific">Plasmodium vivax India VII</name>
    <dbReference type="NCBI Taxonomy" id="1077284"/>
    <lineage>
        <taxon>Eukaryota</taxon>
        <taxon>Sar</taxon>
        <taxon>Alveolata</taxon>
        <taxon>Apicomplexa</taxon>
        <taxon>Aconoidasida</taxon>
        <taxon>Haemosporida</taxon>
        <taxon>Plasmodiidae</taxon>
        <taxon>Plasmodium</taxon>
        <taxon>Plasmodium (Plasmodium)</taxon>
    </lineage>
</organism>